<dbReference type="OrthoDB" id="4096268at2759"/>
<evidence type="ECO:0000313" key="3">
    <source>
        <dbReference type="Proteomes" id="UP000242877"/>
    </source>
</evidence>
<dbReference type="SMART" id="SM00240">
    <property type="entry name" value="FHA"/>
    <property type="match status" value="1"/>
</dbReference>
<sequence length="459" mass="50743">MPSARKITLVCLPNKPIQGPTCPPDAAGPQHRRLTLGPDLYDTISLGRASDHPEKTDREPLKENALFKCRVVSKEHAEIGWWNEKHLYIQDLKSLHGTYVNNELLPSCTKLPLNHNDIVQLGISFRSDKGWVNPVRMRVEFDDQEERLKTVEASFDQTSFELEDAYNEILSRIKISTIESIETSDTSRKTTYSTNQHGLKKRVTIIMSRLRLDEATDPASTTLGSCPESLATQNTTVLSSLEIADMEVPGEVSVLRDLAISLKAFTQIHQDMPRDVKSAIMVIIEKMDTAVYLERERYPDSQVPEESDLSDLVLIVQQLKDELGCPVAQGGSGERTASSAKRKIEDISDGEDIIEIDNSFGTMDQSFDMSEEHMSNEFDVNSLMGGATSRKARKIYDTSPGRSEQIFVTQNSNDMHEHPRTLTKVTGAIKGATRAAGLFAGGVLAGGAAMAGYLASLAE</sequence>
<dbReference type="Proteomes" id="UP000242877">
    <property type="component" value="Unassembled WGS sequence"/>
</dbReference>
<organism evidence="2 3">
    <name type="scientific">Ascosphaera apis ARSEF 7405</name>
    <dbReference type="NCBI Taxonomy" id="392613"/>
    <lineage>
        <taxon>Eukaryota</taxon>
        <taxon>Fungi</taxon>
        <taxon>Dikarya</taxon>
        <taxon>Ascomycota</taxon>
        <taxon>Pezizomycotina</taxon>
        <taxon>Eurotiomycetes</taxon>
        <taxon>Eurotiomycetidae</taxon>
        <taxon>Onygenales</taxon>
        <taxon>Ascosphaeraceae</taxon>
        <taxon>Ascosphaera</taxon>
    </lineage>
</organism>
<gene>
    <name evidence="2" type="ORF">AAP_03998</name>
</gene>
<dbReference type="EMBL" id="AZGZ01000018">
    <property type="protein sequence ID" value="KZZ90048.1"/>
    <property type="molecule type" value="Genomic_DNA"/>
</dbReference>
<reference evidence="2 3" key="1">
    <citation type="journal article" date="2016" name="Genome Biol. Evol.">
        <title>Divergent and convergent evolution of fungal pathogenicity.</title>
        <authorList>
            <person name="Shang Y."/>
            <person name="Xiao G."/>
            <person name="Zheng P."/>
            <person name="Cen K."/>
            <person name="Zhan S."/>
            <person name="Wang C."/>
        </authorList>
    </citation>
    <scope>NUCLEOTIDE SEQUENCE [LARGE SCALE GENOMIC DNA]</scope>
    <source>
        <strain evidence="2 3">ARSEF 7405</strain>
    </source>
</reference>
<dbReference type="PANTHER" id="PTHR15715">
    <property type="entry name" value="CENTROSOMAL PROTEIN OF 170 KDA"/>
    <property type="match status" value="1"/>
</dbReference>
<dbReference type="AlphaFoldDB" id="A0A167XG62"/>
<dbReference type="InterPro" id="IPR008984">
    <property type="entry name" value="SMAD_FHA_dom_sf"/>
</dbReference>
<dbReference type="Gene3D" id="2.60.200.20">
    <property type="match status" value="1"/>
</dbReference>
<dbReference type="PROSITE" id="PS50006">
    <property type="entry name" value="FHA_DOMAIN"/>
    <property type="match status" value="1"/>
</dbReference>
<dbReference type="PANTHER" id="PTHR15715:SF37">
    <property type="entry name" value="LD47843P"/>
    <property type="match status" value="1"/>
</dbReference>
<evidence type="ECO:0000259" key="1">
    <source>
        <dbReference type="PROSITE" id="PS50006"/>
    </source>
</evidence>
<accession>A0A167XG62</accession>
<dbReference type="InterPro" id="IPR000253">
    <property type="entry name" value="FHA_dom"/>
</dbReference>
<comment type="caution">
    <text evidence="2">The sequence shown here is derived from an EMBL/GenBank/DDBJ whole genome shotgun (WGS) entry which is preliminary data.</text>
</comment>
<proteinExistence type="predicted"/>
<dbReference type="SUPFAM" id="SSF49879">
    <property type="entry name" value="SMAD/FHA domain"/>
    <property type="match status" value="1"/>
</dbReference>
<feature type="domain" description="FHA" evidence="1">
    <location>
        <begin position="44"/>
        <end position="105"/>
    </location>
</feature>
<name>A0A167XG62_9EURO</name>
<dbReference type="Pfam" id="PF00498">
    <property type="entry name" value="FHA"/>
    <property type="match status" value="1"/>
</dbReference>
<dbReference type="InterPro" id="IPR051176">
    <property type="entry name" value="Cent_Immune-Sig_Mod"/>
</dbReference>
<keyword evidence="3" id="KW-1185">Reference proteome</keyword>
<protein>
    <submittedName>
        <fullName evidence="2">Forkhead-associated (FHA) domain protein</fullName>
    </submittedName>
</protein>
<evidence type="ECO:0000313" key="2">
    <source>
        <dbReference type="EMBL" id="KZZ90048.1"/>
    </source>
</evidence>
<dbReference type="VEuPathDB" id="FungiDB:AAP_03998"/>